<evidence type="ECO:0000313" key="1">
    <source>
        <dbReference type="EMBL" id="CEG39353.1"/>
    </source>
</evidence>
<dbReference type="RefSeq" id="XP_024575722.1">
    <property type="nucleotide sequence ID" value="XM_024724890.1"/>
</dbReference>
<evidence type="ECO:0000313" key="2">
    <source>
        <dbReference type="Proteomes" id="UP000054928"/>
    </source>
</evidence>
<sequence length="50" mass="6073">MIDWDKLKRVWTSFSMNPERRLNLLATLLNTERERIHLVELQEEYLVKSG</sequence>
<dbReference type="AlphaFoldDB" id="A0A0P1AFG5"/>
<dbReference type="EMBL" id="CCYD01000428">
    <property type="protein sequence ID" value="CEG39353.1"/>
    <property type="molecule type" value="Genomic_DNA"/>
</dbReference>
<reference evidence="2" key="1">
    <citation type="submission" date="2014-09" db="EMBL/GenBank/DDBJ databases">
        <authorList>
            <person name="Sharma Rahul"/>
            <person name="Thines Marco"/>
        </authorList>
    </citation>
    <scope>NUCLEOTIDE SEQUENCE [LARGE SCALE GENOMIC DNA]</scope>
</reference>
<keyword evidence="2" id="KW-1185">Reference proteome</keyword>
<dbReference type="GeneID" id="36404659"/>
<dbReference type="Proteomes" id="UP000054928">
    <property type="component" value="Unassembled WGS sequence"/>
</dbReference>
<name>A0A0P1AFG5_PLAHL</name>
<protein>
    <submittedName>
        <fullName evidence="1">Uncharacterized protein</fullName>
    </submittedName>
</protein>
<organism evidence="1 2">
    <name type="scientific">Plasmopara halstedii</name>
    <name type="common">Downy mildew of sunflower</name>
    <dbReference type="NCBI Taxonomy" id="4781"/>
    <lineage>
        <taxon>Eukaryota</taxon>
        <taxon>Sar</taxon>
        <taxon>Stramenopiles</taxon>
        <taxon>Oomycota</taxon>
        <taxon>Peronosporomycetes</taxon>
        <taxon>Peronosporales</taxon>
        <taxon>Peronosporaceae</taxon>
        <taxon>Plasmopara</taxon>
    </lineage>
</organism>
<proteinExistence type="predicted"/>
<accession>A0A0P1AFG5</accession>